<organism evidence="2 3">
    <name type="scientific">Fusarium longipes</name>
    <dbReference type="NCBI Taxonomy" id="694270"/>
    <lineage>
        <taxon>Eukaryota</taxon>
        <taxon>Fungi</taxon>
        <taxon>Dikarya</taxon>
        <taxon>Ascomycota</taxon>
        <taxon>Pezizomycotina</taxon>
        <taxon>Sordariomycetes</taxon>
        <taxon>Hypocreomycetidae</taxon>
        <taxon>Hypocreales</taxon>
        <taxon>Nectriaceae</taxon>
        <taxon>Fusarium</taxon>
    </lineage>
</organism>
<evidence type="ECO:0000313" key="3">
    <source>
        <dbReference type="Proteomes" id="UP000266234"/>
    </source>
</evidence>
<proteinExistence type="predicted"/>
<feature type="region of interest" description="Disordered" evidence="1">
    <location>
        <begin position="278"/>
        <end position="305"/>
    </location>
</feature>
<reference evidence="2 3" key="1">
    <citation type="journal article" date="2018" name="PLoS Pathog.">
        <title>Evolution of structural diversity of trichothecenes, a family of toxins produced by plant pathogenic and entomopathogenic fungi.</title>
        <authorList>
            <person name="Proctor R.H."/>
            <person name="McCormick S.P."/>
            <person name="Kim H.S."/>
            <person name="Cardoza R.E."/>
            <person name="Stanley A.M."/>
            <person name="Lindo L."/>
            <person name="Kelly A."/>
            <person name="Brown D.W."/>
            <person name="Lee T."/>
            <person name="Vaughan M.M."/>
            <person name="Alexander N.J."/>
            <person name="Busman M."/>
            <person name="Gutierrez S."/>
        </authorList>
    </citation>
    <scope>NUCLEOTIDE SEQUENCE [LARGE SCALE GENOMIC DNA]</scope>
    <source>
        <strain evidence="2 3">NRRL 20695</strain>
    </source>
</reference>
<dbReference type="STRING" id="694270.A0A395SAF2"/>
<sequence>MEKVRKTYFDPLVTSKGQIRDILQNLPIGSAHPFSPEGILLCRTNNGIEEIPISGHDEEFFYNAVDLGTMGEILLRRMGGFKNHLGVFDDFQISQAPSTTFKVPIASGKISILVVSERVPTYYDFCFGDAQGNTSCWNARTTIKGMRHSGDCTIMHDLLQYATLDKDTLTKEPICVFISGFNRTQITRFLGTHPALMVADYEEKTLYTIPVPLDKATIGDATICCPLVVKRDGDFLVCSILPQATTDRQKSCGGDRMDSTCLSEAIPRADFTITAPAEDSTENVKEEEVREPAVKDTNTSSQSVEKRNAVITTNPHSLPNFVNFSGTQIIRFGTGLEFISDENTENDNDKSAVVLPCVFGSQLEGPVLLATGKTPKNVPFQDAKALYAYYEQLDNIAVVVDERMTDNARNLASSMRMNALFIVQLKTKEKFETAEQVSSALNAANINAVTALAGPQSLILANAGDKFYFYRGLANPKILDTTDIEFGADVTDLIKSADLSSLLIPNLPRLVDLGENNDVVLPYTSQVVKAQDLVTLFDKLTIDKVKAMRNDIVAVVPQLQTLLNQKDLQRLSKDLVDTLSTKVDEIMSPKRNEYIAYLTTEFDINSKESTVKKNRMLGELRKASKQTQSSLEAVISSLTNMMSSQTTSKRTHDMKRLLRQTQINNNVEATKSMTFESLTGLLEKHAGEMGVMLLNIETTPYEQLLANLKGSLIDAKPVCALDDRILYLDGFDAGIIMEQSQSQHVGPLRSQSGPNHPVLALPYLNKTRGTGSMLAWVCWDEFVNLESPYSVRWMEKCNEAHIAALRIMMRDTLSQAVASRQYSFQAQAPEIGQLMSSLLMAAMAKLASMRTTAPVVLDTAEDTVTKLMRGLFGNLMTIAGSGVRPMSMVWQLFGLTTQYDIPVSDADWVWYENVVALYPYTGWPLKQFHINLAKLLDKVILRVITKNENTIQIKASLAHDMLHYCKLRNIQLEYCRTIITAFERMLTNSDMDVAAIAGRLLENIPSKLEKQTSGYTRMMRYLGHLSKGGERREEEDRVYANVYTKRSAAFKDLKVAVSEACEEKDWDAAKESCQAVLDKHKQIASFWKIEPEKLKVQNLHQYQDLINANVSDDADQTTKNKTKKIVQRILDDAEKKRVPWKVGKDAAKNGIEPLDEDFLELVLTGKKPKTVENQVPSQELVVKDVVEEGGFAEFKNSVLPKFISTMEKNLSAEDACQILGVPISSMRVFIKALNPAFEWDDLGRQFKVVILGLLRERSNRFESRPALRMLRME</sequence>
<gene>
    <name evidence="2" type="ORF">FLONG3_7779</name>
</gene>
<comment type="caution">
    <text evidence="2">The sequence shown here is derived from an EMBL/GenBank/DDBJ whole genome shotgun (WGS) entry which is preliminary data.</text>
</comment>
<evidence type="ECO:0000313" key="2">
    <source>
        <dbReference type="EMBL" id="RGP69383.1"/>
    </source>
</evidence>
<keyword evidence="3" id="KW-1185">Reference proteome</keyword>
<accession>A0A395SAF2</accession>
<protein>
    <submittedName>
        <fullName evidence="2">Uncharacterized protein</fullName>
    </submittedName>
</protein>
<feature type="compositionally biased region" description="Basic and acidic residues" evidence="1">
    <location>
        <begin position="282"/>
        <end position="294"/>
    </location>
</feature>
<dbReference type="EMBL" id="PXOG01000183">
    <property type="protein sequence ID" value="RGP69383.1"/>
    <property type="molecule type" value="Genomic_DNA"/>
</dbReference>
<name>A0A395SAF2_9HYPO</name>
<evidence type="ECO:0000256" key="1">
    <source>
        <dbReference type="SAM" id="MobiDB-lite"/>
    </source>
</evidence>
<dbReference type="Proteomes" id="UP000266234">
    <property type="component" value="Unassembled WGS sequence"/>
</dbReference>
<dbReference type="OrthoDB" id="10000387at2759"/>
<dbReference type="AlphaFoldDB" id="A0A395SAF2"/>